<protein>
    <submittedName>
        <fullName evidence="3">Calcium-binding protein</fullName>
    </submittedName>
</protein>
<name>A0A7X6DKC4_9BURK</name>
<dbReference type="EMBL" id="VTOX01000012">
    <property type="protein sequence ID" value="NKE68772.1"/>
    <property type="molecule type" value="Genomic_DNA"/>
</dbReference>
<organism evidence="3 4">
    <name type="scientific">Ramlibacter lithotrophicus</name>
    <dbReference type="NCBI Taxonomy" id="2606681"/>
    <lineage>
        <taxon>Bacteria</taxon>
        <taxon>Pseudomonadati</taxon>
        <taxon>Pseudomonadota</taxon>
        <taxon>Betaproteobacteria</taxon>
        <taxon>Burkholderiales</taxon>
        <taxon>Comamonadaceae</taxon>
        <taxon>Ramlibacter</taxon>
    </lineage>
</organism>
<dbReference type="Gene3D" id="2.150.10.10">
    <property type="entry name" value="Serralysin-like metalloprotease, C-terminal"/>
    <property type="match status" value="8"/>
</dbReference>
<dbReference type="GO" id="GO:0005509">
    <property type="term" value="F:calcium ion binding"/>
    <property type="evidence" value="ECO:0007669"/>
    <property type="project" value="InterPro"/>
</dbReference>
<dbReference type="PANTHER" id="PTHR38340">
    <property type="entry name" value="S-LAYER PROTEIN"/>
    <property type="match status" value="1"/>
</dbReference>
<dbReference type="InterPro" id="IPR050557">
    <property type="entry name" value="RTX_toxin/Mannuronan_C5-epim"/>
</dbReference>
<accession>A0A7X6DKC4</accession>
<reference evidence="3 4" key="1">
    <citation type="journal article" date="2020" name="Nature">
        <title>Bacterial chemolithoautotrophy via manganese oxidation.</title>
        <authorList>
            <person name="Yu H."/>
            <person name="Leadbetter J.R."/>
        </authorList>
    </citation>
    <scope>NUCLEOTIDE SEQUENCE [LARGE SCALE GENOMIC DNA]</scope>
    <source>
        <strain evidence="3 4">RBP-1</strain>
    </source>
</reference>
<dbReference type="Proteomes" id="UP000521868">
    <property type="component" value="Unassembled WGS sequence"/>
</dbReference>
<dbReference type="PROSITE" id="PS00330">
    <property type="entry name" value="HEMOLYSIN_CALCIUM"/>
    <property type="match status" value="4"/>
</dbReference>
<dbReference type="SUPFAM" id="SSF51120">
    <property type="entry name" value="beta-Roll"/>
    <property type="match status" value="5"/>
</dbReference>
<evidence type="ECO:0000256" key="2">
    <source>
        <dbReference type="ARBA" id="ARBA00022525"/>
    </source>
</evidence>
<comment type="subcellular location">
    <subcellularLocation>
        <location evidence="1">Secreted</location>
    </subcellularLocation>
</comment>
<dbReference type="GO" id="GO:0005576">
    <property type="term" value="C:extracellular region"/>
    <property type="evidence" value="ECO:0007669"/>
    <property type="project" value="UniProtKB-SubCell"/>
</dbReference>
<evidence type="ECO:0000256" key="1">
    <source>
        <dbReference type="ARBA" id="ARBA00004613"/>
    </source>
</evidence>
<comment type="caution">
    <text evidence="3">The sequence shown here is derived from an EMBL/GenBank/DDBJ whole genome shotgun (WGS) entry which is preliminary data.</text>
</comment>
<dbReference type="InterPro" id="IPR001343">
    <property type="entry name" value="Hemolysn_Ca-bd"/>
</dbReference>
<gene>
    <name evidence="3" type="ORF">RAMLITH_23395</name>
</gene>
<sequence>MEIHGTNGDDLLIGTSGDDILLGLDGDDVLRGGAGGDVLDGGAGLNDTADYSDASSGVEVNLWMNLHAGAAAGDSLFDIENILGSPFADTIVGNEFANLLDGAAGDDTLYGLAGDDVLRGGPGADWLDGGSGAGDSASYAGAPGPVLASLATGTATGGDGSDTLANIERLIGSGFDDTLSGDDWDNMLLGGAGDDALSGAAGSDVIVGGLGNDTIHGGIGVDTVDYLGGGTVAGVVVDLGAGTASGGAGNDLLSGMENISGSAFDDILTGDAGANFIDGHAGDDVLSGGGGRDSFVGGAGNDTIDGGAILDRTTYKDLNSVGYASSTSAVNVDLASGIAQDGLGGTDTLANVNAVTGSAFGDTISGSSDPTLYEQFEGGLGADFIDGGQLDTVLQRNSNQASYAGALGPVSVDLAAGAASGAAGADTLANINRVVGSGYDDTLLGSASAMPELFEGGAGNDVIDGRGGLDIARYESAIAGVTVDLAAGVASGGLSGTDSLHNIEGIQGSRYNDVLVGGAPANGAGALDGLELFTGNAGNDTIDGGAGYDVADYSTSTFGVTVTLGGSSQGSASDGWGGVDILVSIEGVRGSAQDDWLTGSDSGAVETFEGGAGNDVIDGRGGLDIVDYRFAPASVTIDVGAGTALDGYGTSDTLSGIEDVRGSTFGDVITGDRGANRIEGGAGNDTINGGAGFDIAVFSGAQSGYTIVRRGISVTVTGPDGTDSLSGVETLSFSDGDLVLWGPGLHGKGGAAIVGSWPDLLG</sequence>
<proteinExistence type="predicted"/>
<dbReference type="AlphaFoldDB" id="A0A7X6DKC4"/>
<keyword evidence="2" id="KW-0964">Secreted</keyword>
<evidence type="ECO:0000313" key="3">
    <source>
        <dbReference type="EMBL" id="NKE68772.1"/>
    </source>
</evidence>
<dbReference type="Pfam" id="PF00353">
    <property type="entry name" value="HemolysinCabind"/>
    <property type="match status" value="10"/>
</dbReference>
<dbReference type="PRINTS" id="PR00313">
    <property type="entry name" value="CABNDNGRPT"/>
</dbReference>
<dbReference type="RefSeq" id="WP_168109902.1">
    <property type="nucleotide sequence ID" value="NZ_VTOX01000012.1"/>
</dbReference>
<keyword evidence="4" id="KW-1185">Reference proteome</keyword>
<dbReference type="InterPro" id="IPR018511">
    <property type="entry name" value="Hemolysin-typ_Ca-bd_CS"/>
</dbReference>
<dbReference type="PANTHER" id="PTHR38340:SF1">
    <property type="entry name" value="S-LAYER PROTEIN"/>
    <property type="match status" value="1"/>
</dbReference>
<dbReference type="InterPro" id="IPR011049">
    <property type="entry name" value="Serralysin-like_metalloprot_C"/>
</dbReference>
<evidence type="ECO:0000313" key="4">
    <source>
        <dbReference type="Proteomes" id="UP000521868"/>
    </source>
</evidence>